<dbReference type="EMBL" id="QJUP01000009">
    <property type="protein sequence ID" value="TBU97400.1"/>
    <property type="molecule type" value="Genomic_DNA"/>
</dbReference>
<feature type="domain" description="RNA polymerase sigma-70 region 2" evidence="5">
    <location>
        <begin position="11"/>
        <end position="74"/>
    </location>
</feature>
<sequence>MTSEKEVERIYAEYSGRLRRYLLLKTRQPELAADLTQECFARLLQRDEPLPDNPLSYLFTIANHLLIDHRRNHNQARTEQVGDSALEDIFDESPGPDLRVEAYQRLERLQDALRELPPRSFEVFRLCRLEGLSYSEAAQQLGISVSSVQKHLTMAIAFLVARSGERR</sequence>
<dbReference type="Gene3D" id="1.10.10.10">
    <property type="entry name" value="Winged helix-like DNA-binding domain superfamily/Winged helix DNA-binding domain"/>
    <property type="match status" value="1"/>
</dbReference>
<dbReference type="GO" id="GO:0003677">
    <property type="term" value="F:DNA binding"/>
    <property type="evidence" value="ECO:0007669"/>
    <property type="project" value="InterPro"/>
</dbReference>
<evidence type="ECO:0000313" key="8">
    <source>
        <dbReference type="Proteomes" id="UP000292639"/>
    </source>
</evidence>
<keyword evidence="2" id="KW-0805">Transcription regulation</keyword>
<evidence type="ECO:0000256" key="2">
    <source>
        <dbReference type="ARBA" id="ARBA00023015"/>
    </source>
</evidence>
<dbReference type="AlphaFoldDB" id="A0A4Q9RB26"/>
<protein>
    <submittedName>
        <fullName evidence="7">RNA polymerase sigma factor</fullName>
    </submittedName>
</protein>
<evidence type="ECO:0000256" key="3">
    <source>
        <dbReference type="ARBA" id="ARBA00023082"/>
    </source>
</evidence>
<comment type="similarity">
    <text evidence="1">Belongs to the sigma-70 factor family. ECF subfamily.</text>
</comment>
<dbReference type="PANTHER" id="PTHR43133">
    <property type="entry name" value="RNA POLYMERASE ECF-TYPE SIGMA FACTO"/>
    <property type="match status" value="1"/>
</dbReference>
<dbReference type="InterPro" id="IPR013324">
    <property type="entry name" value="RNA_pol_sigma_r3/r4-like"/>
</dbReference>
<dbReference type="Pfam" id="PF08281">
    <property type="entry name" value="Sigma70_r4_2"/>
    <property type="match status" value="1"/>
</dbReference>
<keyword evidence="8" id="KW-1185">Reference proteome</keyword>
<dbReference type="CDD" id="cd06171">
    <property type="entry name" value="Sigma70_r4"/>
    <property type="match status" value="1"/>
</dbReference>
<dbReference type="NCBIfam" id="TIGR02937">
    <property type="entry name" value="sigma70-ECF"/>
    <property type="match status" value="1"/>
</dbReference>
<dbReference type="RefSeq" id="WP_131186166.1">
    <property type="nucleotide sequence ID" value="NZ_QJUO01000050.1"/>
</dbReference>
<evidence type="ECO:0000313" key="7">
    <source>
        <dbReference type="EMBL" id="TBU97400.1"/>
    </source>
</evidence>
<dbReference type="SUPFAM" id="SSF88946">
    <property type="entry name" value="Sigma2 domain of RNA polymerase sigma factors"/>
    <property type="match status" value="1"/>
</dbReference>
<name>A0A4Q9RB26_9GAMM</name>
<dbReference type="InterPro" id="IPR039425">
    <property type="entry name" value="RNA_pol_sigma-70-like"/>
</dbReference>
<organism evidence="7 8">
    <name type="scientific">Stutzerimonas kirkiae</name>
    <dbReference type="NCBI Taxonomy" id="2211392"/>
    <lineage>
        <taxon>Bacteria</taxon>
        <taxon>Pseudomonadati</taxon>
        <taxon>Pseudomonadota</taxon>
        <taxon>Gammaproteobacteria</taxon>
        <taxon>Pseudomonadales</taxon>
        <taxon>Pseudomonadaceae</taxon>
        <taxon>Stutzerimonas</taxon>
    </lineage>
</organism>
<dbReference type="InterPro" id="IPR013249">
    <property type="entry name" value="RNA_pol_sigma70_r4_t2"/>
</dbReference>
<evidence type="ECO:0000256" key="1">
    <source>
        <dbReference type="ARBA" id="ARBA00010641"/>
    </source>
</evidence>
<dbReference type="InterPro" id="IPR007627">
    <property type="entry name" value="RNA_pol_sigma70_r2"/>
</dbReference>
<evidence type="ECO:0000259" key="6">
    <source>
        <dbReference type="Pfam" id="PF08281"/>
    </source>
</evidence>
<keyword evidence="4" id="KW-0804">Transcription</keyword>
<dbReference type="Proteomes" id="UP000292639">
    <property type="component" value="Unassembled WGS sequence"/>
</dbReference>
<evidence type="ECO:0000259" key="5">
    <source>
        <dbReference type="Pfam" id="PF04542"/>
    </source>
</evidence>
<dbReference type="PANTHER" id="PTHR43133:SF63">
    <property type="entry name" value="RNA POLYMERASE SIGMA FACTOR FECI-RELATED"/>
    <property type="match status" value="1"/>
</dbReference>
<dbReference type="GO" id="GO:0016987">
    <property type="term" value="F:sigma factor activity"/>
    <property type="evidence" value="ECO:0007669"/>
    <property type="project" value="UniProtKB-KW"/>
</dbReference>
<dbReference type="Gene3D" id="1.10.1740.10">
    <property type="match status" value="1"/>
</dbReference>
<keyword evidence="3" id="KW-0731">Sigma factor</keyword>
<gene>
    <name evidence="7" type="ORF">DNJ96_08620</name>
</gene>
<dbReference type="SUPFAM" id="SSF88659">
    <property type="entry name" value="Sigma3 and sigma4 domains of RNA polymerase sigma factors"/>
    <property type="match status" value="1"/>
</dbReference>
<accession>A0A4Q9RB26</accession>
<reference evidence="7 8" key="1">
    <citation type="submission" date="2018-06" db="EMBL/GenBank/DDBJ databases">
        <title>Three novel Pseudomonas species isolated from symptomatic oak.</title>
        <authorList>
            <person name="Bueno-Gonzalez V."/>
            <person name="Brady C."/>
        </authorList>
    </citation>
    <scope>NUCLEOTIDE SEQUENCE [LARGE SCALE GENOMIC DNA]</scope>
    <source>
        <strain evidence="7 8">P17C</strain>
    </source>
</reference>
<proteinExistence type="inferred from homology"/>
<dbReference type="InterPro" id="IPR036388">
    <property type="entry name" value="WH-like_DNA-bd_sf"/>
</dbReference>
<dbReference type="InterPro" id="IPR014284">
    <property type="entry name" value="RNA_pol_sigma-70_dom"/>
</dbReference>
<evidence type="ECO:0000256" key="4">
    <source>
        <dbReference type="ARBA" id="ARBA00023163"/>
    </source>
</evidence>
<comment type="caution">
    <text evidence="7">The sequence shown here is derived from an EMBL/GenBank/DDBJ whole genome shotgun (WGS) entry which is preliminary data.</text>
</comment>
<dbReference type="Pfam" id="PF04542">
    <property type="entry name" value="Sigma70_r2"/>
    <property type="match status" value="1"/>
</dbReference>
<dbReference type="GO" id="GO:0006352">
    <property type="term" value="P:DNA-templated transcription initiation"/>
    <property type="evidence" value="ECO:0007669"/>
    <property type="project" value="InterPro"/>
</dbReference>
<dbReference type="InterPro" id="IPR013325">
    <property type="entry name" value="RNA_pol_sigma_r2"/>
</dbReference>
<feature type="domain" description="RNA polymerase sigma factor 70 region 4 type 2" evidence="6">
    <location>
        <begin position="107"/>
        <end position="158"/>
    </location>
</feature>